<dbReference type="Gene3D" id="3.30.9.10">
    <property type="entry name" value="D-Amino Acid Oxidase, subunit A, domain 2"/>
    <property type="match status" value="1"/>
</dbReference>
<dbReference type="GO" id="GO:0005739">
    <property type="term" value="C:mitochondrion"/>
    <property type="evidence" value="ECO:0007669"/>
    <property type="project" value="UniProtKB-SubCell"/>
</dbReference>
<keyword evidence="12" id="KW-0732">Signal</keyword>
<reference evidence="15 16" key="1">
    <citation type="journal article" date="2015" name="Genome Biol. Evol.">
        <title>Comparative Genomics of a Bacterivorous Green Alga Reveals Evolutionary Causalities and Consequences of Phago-Mixotrophic Mode of Nutrition.</title>
        <authorList>
            <person name="Burns J.A."/>
            <person name="Paasch A."/>
            <person name="Narechania A."/>
            <person name="Kim E."/>
        </authorList>
    </citation>
    <scope>NUCLEOTIDE SEQUENCE [LARGE SCALE GENOMIC DNA]</scope>
    <source>
        <strain evidence="15 16">PLY_AMNH</strain>
    </source>
</reference>
<evidence type="ECO:0000256" key="6">
    <source>
        <dbReference type="ARBA" id="ARBA00022630"/>
    </source>
</evidence>
<evidence type="ECO:0000256" key="8">
    <source>
        <dbReference type="ARBA" id="ARBA00022946"/>
    </source>
</evidence>
<protein>
    <recommendedName>
        <fullName evidence="5 11">Glycerol-3-phosphate dehydrogenase</fullName>
        <ecNumber evidence="5 11">1.1.5.3</ecNumber>
    </recommendedName>
</protein>
<comment type="subcellular location">
    <subcellularLocation>
        <location evidence="2">Mitochondrion</location>
    </subcellularLocation>
</comment>
<dbReference type="EC" id="1.1.5.3" evidence="5 11"/>
<comment type="caution">
    <text evidence="15">The sequence shown here is derived from an EMBL/GenBank/DDBJ whole genome shotgun (WGS) entry which is preliminary data.</text>
</comment>
<evidence type="ECO:0000256" key="4">
    <source>
        <dbReference type="ARBA" id="ARBA00007330"/>
    </source>
</evidence>
<feature type="chain" id="PRO_5042006756" description="Glycerol-3-phosphate dehydrogenase" evidence="12">
    <location>
        <begin position="23"/>
        <end position="601"/>
    </location>
</feature>
<dbReference type="SUPFAM" id="SSF54373">
    <property type="entry name" value="FAD-linked reductases, C-terminal domain"/>
    <property type="match status" value="1"/>
</dbReference>
<dbReference type="SUPFAM" id="SSF51905">
    <property type="entry name" value="FAD/NAD(P)-binding domain"/>
    <property type="match status" value="1"/>
</dbReference>
<evidence type="ECO:0000259" key="13">
    <source>
        <dbReference type="Pfam" id="PF01266"/>
    </source>
</evidence>
<dbReference type="Gene3D" id="3.50.50.60">
    <property type="entry name" value="FAD/NAD(P)-binding domain"/>
    <property type="match status" value="1"/>
</dbReference>
<dbReference type="GO" id="GO:0006072">
    <property type="term" value="P:glycerol-3-phosphate metabolic process"/>
    <property type="evidence" value="ECO:0007669"/>
    <property type="project" value="UniProtKB-UniRule"/>
</dbReference>
<comment type="pathway">
    <text evidence="3">Polyol metabolism; glycerol degradation via glycerol kinase pathway; glycerone phosphate from sn-glycerol 3-phosphate (anaerobic route): step 1/1.</text>
</comment>
<comment type="similarity">
    <text evidence="4 11">Belongs to the FAD-dependent glycerol-3-phosphate dehydrogenase family.</text>
</comment>
<dbReference type="PROSITE" id="PS00978">
    <property type="entry name" value="FAD_G3PDH_2"/>
    <property type="match status" value="1"/>
</dbReference>
<dbReference type="InterPro" id="IPR006076">
    <property type="entry name" value="FAD-dep_OxRdtase"/>
</dbReference>
<dbReference type="InterPro" id="IPR031656">
    <property type="entry name" value="DAO_C"/>
</dbReference>
<dbReference type="InterPro" id="IPR036188">
    <property type="entry name" value="FAD/NAD-bd_sf"/>
</dbReference>
<evidence type="ECO:0000256" key="10">
    <source>
        <dbReference type="ARBA" id="ARBA00023128"/>
    </source>
</evidence>
<keyword evidence="8" id="KW-0809">Transit peptide</keyword>
<dbReference type="Pfam" id="PF16901">
    <property type="entry name" value="DAO_C"/>
    <property type="match status" value="1"/>
</dbReference>
<dbReference type="Gene3D" id="1.10.8.870">
    <property type="entry name" value="Alpha-glycerophosphate oxidase, cap domain"/>
    <property type="match status" value="1"/>
</dbReference>
<proteinExistence type="inferred from homology"/>
<keyword evidence="6 11" id="KW-0285">Flavoprotein</keyword>
<evidence type="ECO:0000256" key="12">
    <source>
        <dbReference type="SAM" id="SignalP"/>
    </source>
</evidence>
<evidence type="ECO:0000259" key="14">
    <source>
        <dbReference type="Pfam" id="PF16901"/>
    </source>
</evidence>
<evidence type="ECO:0000256" key="1">
    <source>
        <dbReference type="ARBA" id="ARBA00001974"/>
    </source>
</evidence>
<dbReference type="AlphaFoldDB" id="A0AAE0GIA2"/>
<dbReference type="Proteomes" id="UP001190700">
    <property type="component" value="Unassembled WGS sequence"/>
</dbReference>
<dbReference type="InterPro" id="IPR038299">
    <property type="entry name" value="DAO_C_sf"/>
</dbReference>
<accession>A0AAE0GIA2</accession>
<keyword evidence="16" id="KW-1185">Reference proteome</keyword>
<evidence type="ECO:0000256" key="9">
    <source>
        <dbReference type="ARBA" id="ARBA00023002"/>
    </source>
</evidence>
<keyword evidence="7" id="KW-0274">FAD</keyword>
<feature type="signal peptide" evidence="12">
    <location>
        <begin position="1"/>
        <end position="22"/>
    </location>
</feature>
<dbReference type="EMBL" id="LGRX02005373">
    <property type="protein sequence ID" value="KAK3278576.1"/>
    <property type="molecule type" value="Genomic_DNA"/>
</dbReference>
<dbReference type="PANTHER" id="PTHR11985:SF15">
    <property type="entry name" value="GLYCEROL-3-PHOSPHATE DEHYDROGENASE, MITOCHONDRIAL"/>
    <property type="match status" value="1"/>
</dbReference>
<name>A0AAE0GIA2_9CHLO</name>
<comment type="cofactor">
    <cofactor evidence="1 11">
        <name>FAD</name>
        <dbReference type="ChEBI" id="CHEBI:57692"/>
    </cofactor>
</comment>
<gene>
    <name evidence="15" type="ORF">CYMTET_13492</name>
</gene>
<evidence type="ECO:0000256" key="5">
    <source>
        <dbReference type="ARBA" id="ARBA00013029"/>
    </source>
</evidence>
<dbReference type="FunFam" id="1.10.8.870:FF:000004">
    <property type="entry name" value="Glycerol-3-phosphate dehydrogenase"/>
    <property type="match status" value="1"/>
</dbReference>
<keyword evidence="10" id="KW-0496">Mitochondrion</keyword>
<evidence type="ECO:0000256" key="3">
    <source>
        <dbReference type="ARBA" id="ARBA00005157"/>
    </source>
</evidence>
<feature type="domain" description="Alpha-glycerophosphate oxidase C-terminal" evidence="14">
    <location>
        <begin position="454"/>
        <end position="579"/>
    </location>
</feature>
<evidence type="ECO:0000256" key="11">
    <source>
        <dbReference type="RuleBase" id="RU361217"/>
    </source>
</evidence>
<dbReference type="GO" id="GO:0004368">
    <property type="term" value="F:glycerol-3-phosphate dehydrogenase (quinone) activity"/>
    <property type="evidence" value="ECO:0007669"/>
    <property type="project" value="UniProtKB-EC"/>
</dbReference>
<feature type="domain" description="FAD dependent oxidoreductase" evidence="13">
    <location>
        <begin position="63"/>
        <end position="433"/>
    </location>
</feature>
<dbReference type="PANTHER" id="PTHR11985">
    <property type="entry name" value="GLYCEROL-3-PHOSPHATE DEHYDROGENASE"/>
    <property type="match status" value="1"/>
</dbReference>
<dbReference type="PRINTS" id="PR01001">
    <property type="entry name" value="FADG3PDH"/>
</dbReference>
<keyword evidence="9 11" id="KW-0560">Oxidoreductase</keyword>
<sequence>MSLRVFARRAVLFGGAAATSAAAYVSATFDNSAAHKSLPWADTTLSPISRADQMAELRKGGFDLLIIGGGATGTGTALDASTRGLKVALVEAEDFAAGTSSRSTKLAHGGVRYLEKAVFQADFGQLSLVFEALYERLRILQNACHLSSRLPTLTPCYELWEVPYYWAGLKAYDLVAYASGSGIGLSRFMPASEASRLFPTLKLERADGTSLKGTVVYYDGQFNDSRLGVALACTSAMAGATVANYTRVEKLLKDPEGKVVGARVKDLLSGEEFDVDTKVCLNCTGIFTDSVRKMSHAGAATMIQPSSGVHVTLPDYYSADATALIVPKTKDGRVVFMVPWLGSTIAGTTDNPSPITMRPVATSEELDFILEALSEYLTVKVRRSDVLSIWSGIRPLASDPTQEGTENLTRDHVVAVEEDGMVTITGGKWTTYRRMAEDAVDTAMRVGGLQAGPCKTTDLPVIGAVNWHRAAFTEVAQNYVVPHRPGAIDTRVARHLSYSYGDHAQLITKIAEDGNLGRRLVRGHPMIEAEVVYACHNEYCCKAADFLARRTRLAFLDADAALEALPRVVELMAQAHNWSWWQRQKETREATEFLKSFKCTS</sequence>
<evidence type="ECO:0000256" key="2">
    <source>
        <dbReference type="ARBA" id="ARBA00004173"/>
    </source>
</evidence>
<comment type="catalytic activity">
    <reaction evidence="11">
        <text>a quinone + sn-glycerol 3-phosphate = dihydroxyacetone phosphate + a quinol</text>
        <dbReference type="Rhea" id="RHEA:18977"/>
        <dbReference type="ChEBI" id="CHEBI:24646"/>
        <dbReference type="ChEBI" id="CHEBI:57597"/>
        <dbReference type="ChEBI" id="CHEBI:57642"/>
        <dbReference type="ChEBI" id="CHEBI:132124"/>
        <dbReference type="EC" id="1.1.5.3"/>
    </reaction>
</comment>
<evidence type="ECO:0000256" key="7">
    <source>
        <dbReference type="ARBA" id="ARBA00022827"/>
    </source>
</evidence>
<dbReference type="Pfam" id="PF01266">
    <property type="entry name" value="DAO"/>
    <property type="match status" value="1"/>
</dbReference>
<dbReference type="PROSITE" id="PS00977">
    <property type="entry name" value="FAD_G3PDH_1"/>
    <property type="match status" value="1"/>
</dbReference>
<organism evidence="15 16">
    <name type="scientific">Cymbomonas tetramitiformis</name>
    <dbReference type="NCBI Taxonomy" id="36881"/>
    <lineage>
        <taxon>Eukaryota</taxon>
        <taxon>Viridiplantae</taxon>
        <taxon>Chlorophyta</taxon>
        <taxon>Pyramimonadophyceae</taxon>
        <taxon>Pyramimonadales</taxon>
        <taxon>Pyramimonadaceae</taxon>
        <taxon>Cymbomonas</taxon>
    </lineage>
</organism>
<evidence type="ECO:0000313" key="15">
    <source>
        <dbReference type="EMBL" id="KAK3278576.1"/>
    </source>
</evidence>
<evidence type="ECO:0000313" key="16">
    <source>
        <dbReference type="Proteomes" id="UP001190700"/>
    </source>
</evidence>
<dbReference type="InterPro" id="IPR000447">
    <property type="entry name" value="G3P_DH_FAD-dep"/>
</dbReference>